<dbReference type="Pfam" id="PF00082">
    <property type="entry name" value="Peptidase_S8"/>
    <property type="match status" value="1"/>
</dbReference>
<dbReference type="GO" id="GO:0004252">
    <property type="term" value="F:serine-type endopeptidase activity"/>
    <property type="evidence" value="ECO:0007669"/>
    <property type="project" value="InterPro"/>
</dbReference>
<evidence type="ECO:0000256" key="2">
    <source>
        <dbReference type="ARBA" id="ARBA00022670"/>
    </source>
</evidence>
<keyword evidence="3" id="KW-0378">Hydrolase</keyword>
<dbReference type="InterPro" id="IPR050131">
    <property type="entry name" value="Peptidase_S8_subtilisin-like"/>
</dbReference>
<dbReference type="GO" id="GO:0008240">
    <property type="term" value="F:tripeptidyl-peptidase activity"/>
    <property type="evidence" value="ECO:0007669"/>
    <property type="project" value="TreeGrafter"/>
</dbReference>
<dbReference type="GO" id="GO:0006508">
    <property type="term" value="P:proteolysis"/>
    <property type="evidence" value="ECO:0007669"/>
    <property type="project" value="UniProtKB-KW"/>
</dbReference>
<dbReference type="Gene3D" id="3.40.50.200">
    <property type="entry name" value="Peptidase S8/S53 domain"/>
    <property type="match status" value="2"/>
</dbReference>
<dbReference type="AlphaFoldDB" id="A0AAV2TJN2"/>
<comment type="similarity">
    <text evidence="1 4">Belongs to the peptidase S8 family.</text>
</comment>
<dbReference type="SUPFAM" id="SSF52743">
    <property type="entry name" value="Subtilisin-like"/>
    <property type="match status" value="1"/>
</dbReference>
<name>A0AAV2TJN2_CALDB</name>
<dbReference type="PANTHER" id="PTHR43806">
    <property type="entry name" value="PEPTIDASE S8"/>
    <property type="match status" value="1"/>
</dbReference>
<evidence type="ECO:0000313" key="7">
    <source>
        <dbReference type="EMBL" id="CAL5137405.1"/>
    </source>
</evidence>
<evidence type="ECO:0000313" key="8">
    <source>
        <dbReference type="Proteomes" id="UP001497525"/>
    </source>
</evidence>
<dbReference type="EMBL" id="CAXLJL010000390">
    <property type="protein sequence ID" value="CAL5137405.1"/>
    <property type="molecule type" value="Genomic_DNA"/>
</dbReference>
<evidence type="ECO:0000256" key="4">
    <source>
        <dbReference type="PROSITE-ProRule" id="PRU01240"/>
    </source>
</evidence>
<dbReference type="PANTHER" id="PTHR43806:SF14">
    <property type="entry name" value="TRIPEPTIDYL-PEPTIDASE 2"/>
    <property type="match status" value="1"/>
</dbReference>
<dbReference type="InterPro" id="IPR000209">
    <property type="entry name" value="Peptidase_S8/S53_dom"/>
</dbReference>
<evidence type="ECO:0000256" key="5">
    <source>
        <dbReference type="SAM" id="MobiDB-lite"/>
    </source>
</evidence>
<comment type="caution">
    <text evidence="4">Lacks conserved residue(s) required for the propagation of feature annotation.</text>
</comment>
<accession>A0AAV2TJN2</accession>
<keyword evidence="2" id="KW-0645">Protease</keyword>
<dbReference type="GO" id="GO:0005829">
    <property type="term" value="C:cytosol"/>
    <property type="evidence" value="ECO:0007669"/>
    <property type="project" value="TreeGrafter"/>
</dbReference>
<evidence type="ECO:0000256" key="1">
    <source>
        <dbReference type="ARBA" id="ARBA00011073"/>
    </source>
</evidence>
<gene>
    <name evidence="7" type="ORF">CDAUBV1_LOCUS11718</name>
</gene>
<comment type="caution">
    <text evidence="7">The sequence shown here is derived from an EMBL/GenBank/DDBJ whole genome shotgun (WGS) entry which is preliminary data.</text>
</comment>
<feature type="region of interest" description="Disordered" evidence="5">
    <location>
        <begin position="179"/>
        <end position="212"/>
    </location>
</feature>
<feature type="compositionally biased region" description="Polar residues" evidence="5">
    <location>
        <begin position="197"/>
        <end position="207"/>
    </location>
</feature>
<protein>
    <recommendedName>
        <fullName evidence="6">Peptidase S8/S53 domain-containing protein</fullName>
    </recommendedName>
</protein>
<organism evidence="7 8">
    <name type="scientific">Calicophoron daubneyi</name>
    <name type="common">Rumen fluke</name>
    <name type="synonym">Paramphistomum daubneyi</name>
    <dbReference type="NCBI Taxonomy" id="300641"/>
    <lineage>
        <taxon>Eukaryota</taxon>
        <taxon>Metazoa</taxon>
        <taxon>Spiralia</taxon>
        <taxon>Lophotrochozoa</taxon>
        <taxon>Platyhelminthes</taxon>
        <taxon>Trematoda</taxon>
        <taxon>Digenea</taxon>
        <taxon>Plagiorchiida</taxon>
        <taxon>Pronocephalata</taxon>
        <taxon>Paramphistomoidea</taxon>
        <taxon>Paramphistomidae</taxon>
        <taxon>Calicophoron</taxon>
    </lineage>
</organism>
<dbReference type="Proteomes" id="UP001497525">
    <property type="component" value="Unassembled WGS sequence"/>
</dbReference>
<feature type="domain" description="Peptidase S8/S53" evidence="6">
    <location>
        <begin position="27"/>
        <end position="447"/>
    </location>
</feature>
<sequence length="456" mass="49034">MGPLGQLLPKREINADAFIANNPNCDGRGTLIAIWDTGIDPSAKGLQVTSDGRPKVIDFIDASGSGDVRMKSKQNISETGRTVKTLTGRQVFIPPHWKPVDGVIRIGVKPASELFPKVLLQRLRSEAKEILWKPCIRHLAANLASDLLEAENILTEHEIPRRSSEPSVGGGVCTVAVKSKGKGEPASEESAANENSKTTISRPTSAVPSDYKDTTDYKKQLAHVRSEAWLLERSLSTIDHNYEALDIIYDCFTFNDGSKWVACVDTSPYSRGRSLADMPLLADYTVDRQYACFGEETQLFYTVKIFNDGKLLQIVTNGSGHGTHVAAMSAAFFPSECEGCSDVRSGAASQPQLVRNGVAPGAQLVSIKISDSRLGGMETGISLLRAIRWTVELGCDVVNYSFGEYSVWPNIGRVSKHLIEMINAHGVTMVCSGGNNGPGLGTVGAPGGVVDGIIGK</sequence>
<evidence type="ECO:0000256" key="3">
    <source>
        <dbReference type="ARBA" id="ARBA00022825"/>
    </source>
</evidence>
<keyword evidence="3" id="KW-0720">Serine protease</keyword>
<reference evidence="7" key="1">
    <citation type="submission" date="2024-06" db="EMBL/GenBank/DDBJ databases">
        <authorList>
            <person name="Liu X."/>
            <person name="Lenzi L."/>
            <person name="Haldenby T S."/>
            <person name="Uol C."/>
        </authorList>
    </citation>
    <scope>NUCLEOTIDE SEQUENCE</scope>
</reference>
<evidence type="ECO:0000259" key="6">
    <source>
        <dbReference type="Pfam" id="PF00082"/>
    </source>
</evidence>
<proteinExistence type="inferred from homology"/>
<dbReference type="PROSITE" id="PS51892">
    <property type="entry name" value="SUBTILASE"/>
    <property type="match status" value="1"/>
</dbReference>
<dbReference type="InterPro" id="IPR036852">
    <property type="entry name" value="Peptidase_S8/S53_dom_sf"/>
</dbReference>